<dbReference type="Proteomes" id="UP000475862">
    <property type="component" value="Unassembled WGS sequence"/>
</dbReference>
<reference evidence="2 3" key="1">
    <citation type="submission" date="2019-08" db="EMBL/GenBank/DDBJ databases">
        <title>The genome of the soybean aphid Biotype 1, its phylome, world population structure and adaptation to the North American continent.</title>
        <authorList>
            <person name="Giordano R."/>
            <person name="Donthu R.K."/>
            <person name="Hernandez A.G."/>
            <person name="Wright C.L."/>
            <person name="Zimin A.V."/>
        </authorList>
    </citation>
    <scope>NUCLEOTIDE SEQUENCE [LARGE SCALE GENOMIC DNA]</scope>
    <source>
        <tissue evidence="2">Whole aphids</tissue>
    </source>
</reference>
<comment type="caution">
    <text evidence="2">The sequence shown here is derived from an EMBL/GenBank/DDBJ whole genome shotgun (WGS) entry which is preliminary data.</text>
</comment>
<name>A0A6G0TLT9_APHGL</name>
<proteinExistence type="predicted"/>
<feature type="compositionally biased region" description="Basic residues" evidence="1">
    <location>
        <begin position="147"/>
        <end position="179"/>
    </location>
</feature>
<organism evidence="2 3">
    <name type="scientific">Aphis glycines</name>
    <name type="common">Soybean aphid</name>
    <dbReference type="NCBI Taxonomy" id="307491"/>
    <lineage>
        <taxon>Eukaryota</taxon>
        <taxon>Metazoa</taxon>
        <taxon>Ecdysozoa</taxon>
        <taxon>Arthropoda</taxon>
        <taxon>Hexapoda</taxon>
        <taxon>Insecta</taxon>
        <taxon>Pterygota</taxon>
        <taxon>Neoptera</taxon>
        <taxon>Paraneoptera</taxon>
        <taxon>Hemiptera</taxon>
        <taxon>Sternorrhyncha</taxon>
        <taxon>Aphidomorpha</taxon>
        <taxon>Aphidoidea</taxon>
        <taxon>Aphididae</taxon>
        <taxon>Aphidini</taxon>
        <taxon>Aphis</taxon>
        <taxon>Aphis</taxon>
    </lineage>
</organism>
<evidence type="ECO:0000313" key="3">
    <source>
        <dbReference type="Proteomes" id="UP000475862"/>
    </source>
</evidence>
<feature type="compositionally biased region" description="Basic and acidic residues" evidence="1">
    <location>
        <begin position="128"/>
        <end position="146"/>
    </location>
</feature>
<gene>
    <name evidence="2" type="ORF">AGLY_008273</name>
</gene>
<protein>
    <submittedName>
        <fullName evidence="2">Uncharacterized protein</fullName>
    </submittedName>
</protein>
<accession>A0A6G0TLT9</accession>
<feature type="region of interest" description="Disordered" evidence="1">
    <location>
        <begin position="128"/>
        <end position="183"/>
    </location>
</feature>
<evidence type="ECO:0000256" key="1">
    <source>
        <dbReference type="SAM" id="MobiDB-lite"/>
    </source>
</evidence>
<keyword evidence="3" id="KW-1185">Reference proteome</keyword>
<evidence type="ECO:0000313" key="2">
    <source>
        <dbReference type="EMBL" id="KAE9534981.1"/>
    </source>
</evidence>
<dbReference type="EMBL" id="VYZN01000027">
    <property type="protein sequence ID" value="KAE9534981.1"/>
    <property type="molecule type" value="Genomic_DNA"/>
</dbReference>
<sequence>MPVRQFRPLLIEPTKQERLSNLNIRLYFKCLNNSKQPNIERQNCMLYALEYSMVTTALLLLYEEEWLVGVLGQTVGHDRTRGTAANHHEIVLVPDLGDPAVRQPVMDVLDFRPEEEYGHAEEHYVADAGPVRHGDSGGQPGRERVGRHARRRRPVNGHCRRQTRRTSRVPRHRNRRHTPRTSSTLYFASLQVM</sequence>
<dbReference type="AlphaFoldDB" id="A0A6G0TLT9"/>